<evidence type="ECO:0000256" key="1">
    <source>
        <dbReference type="SAM" id="Phobius"/>
    </source>
</evidence>
<feature type="transmembrane region" description="Helical" evidence="1">
    <location>
        <begin position="52"/>
        <end position="77"/>
    </location>
</feature>
<proteinExistence type="predicted"/>
<sequence length="144" mass="15415">MKKRHFGLNLFGTTLLSTISQNSSNTPAEKKIHLFEAFESVWDFSSRLLSIVTAPVIGTVISAGLALAAAASVFWGLCNYLAFNKADGNKAMSDAKELAVYSLAFLAITLVGSLLNIADFAGAAWNSLPSCSEEDESSQLYQTI</sequence>
<protein>
    <submittedName>
        <fullName evidence="2">Uncharacterized protein</fullName>
    </submittedName>
</protein>
<dbReference type="Proteomes" id="UP000249458">
    <property type="component" value="Unassembled WGS sequence"/>
</dbReference>
<name>A0A364LN49_9GAMM</name>
<accession>A0A364LN49</accession>
<reference evidence="2 3" key="1">
    <citation type="submission" date="2017-02" db="EMBL/GenBank/DDBJ databases">
        <title>Legionella quilivanii strain from human: case report and whole genome sequencing analysis.</title>
        <authorList>
            <person name="Lalancette C."/>
            <person name="Leduc J.-M."/>
            <person name="Levesque S."/>
            <person name="Fournier E."/>
            <person name="Saoud J."/>
            <person name="Faucher S.P."/>
            <person name="Bernard K."/>
            <person name="Martineau C."/>
            <person name="Longtin J."/>
        </authorList>
    </citation>
    <scope>NUCLEOTIDE SEQUENCE [LARGE SCALE GENOMIC DNA]</scope>
    <source>
        <strain evidence="2 3">ID143958</strain>
    </source>
</reference>
<keyword evidence="1" id="KW-0472">Membrane</keyword>
<organism evidence="2 3">
    <name type="scientific">Legionella quinlivanii</name>
    <dbReference type="NCBI Taxonomy" id="45073"/>
    <lineage>
        <taxon>Bacteria</taxon>
        <taxon>Pseudomonadati</taxon>
        <taxon>Pseudomonadota</taxon>
        <taxon>Gammaproteobacteria</taxon>
        <taxon>Legionellales</taxon>
        <taxon>Legionellaceae</taxon>
        <taxon>Legionella</taxon>
    </lineage>
</organism>
<evidence type="ECO:0000313" key="3">
    <source>
        <dbReference type="Proteomes" id="UP000249458"/>
    </source>
</evidence>
<comment type="caution">
    <text evidence="2">The sequence shown here is derived from an EMBL/GenBank/DDBJ whole genome shotgun (WGS) entry which is preliminary data.</text>
</comment>
<keyword evidence="1" id="KW-1133">Transmembrane helix</keyword>
<gene>
    <name evidence="2" type="ORF">B1207_00860</name>
</gene>
<dbReference type="RefSeq" id="WP_112218113.1">
    <property type="nucleotide sequence ID" value="NZ_MVJN01000001.1"/>
</dbReference>
<keyword evidence="1" id="KW-0812">Transmembrane</keyword>
<feature type="transmembrane region" description="Helical" evidence="1">
    <location>
        <begin position="98"/>
        <end position="118"/>
    </location>
</feature>
<evidence type="ECO:0000313" key="2">
    <source>
        <dbReference type="EMBL" id="RAP38471.1"/>
    </source>
</evidence>
<dbReference type="EMBL" id="MVJN01000001">
    <property type="protein sequence ID" value="RAP38471.1"/>
    <property type="molecule type" value="Genomic_DNA"/>
</dbReference>
<dbReference type="AlphaFoldDB" id="A0A364LN49"/>